<feature type="region of interest" description="Disordered" evidence="1">
    <location>
        <begin position="1"/>
        <end position="128"/>
    </location>
</feature>
<feature type="compositionally biased region" description="Basic residues" evidence="1">
    <location>
        <begin position="701"/>
        <end position="711"/>
    </location>
</feature>
<feature type="compositionally biased region" description="Polar residues" evidence="1">
    <location>
        <begin position="542"/>
        <end position="553"/>
    </location>
</feature>
<accession>A0A6J3MC22</accession>
<reference evidence="3" key="1">
    <citation type="submission" date="2020-01" db="EMBL/GenBank/DDBJ databases">
        <authorList>
            <consortium name="DOE Joint Genome Institute"/>
            <person name="Haridas S."/>
            <person name="Albert R."/>
            <person name="Binder M."/>
            <person name="Bloem J."/>
            <person name="Labutti K."/>
            <person name="Salamov A."/>
            <person name="Andreopoulos B."/>
            <person name="Baker S.E."/>
            <person name="Barry K."/>
            <person name="Bills G."/>
            <person name="Bluhm B.H."/>
            <person name="Cannon C."/>
            <person name="Castanera R."/>
            <person name="Culley D.E."/>
            <person name="Daum C."/>
            <person name="Ezra D."/>
            <person name="Gonzalez J.B."/>
            <person name="Henrissat B."/>
            <person name="Kuo A."/>
            <person name="Liang C."/>
            <person name="Lipzen A."/>
            <person name="Lutzoni F."/>
            <person name="Magnuson J."/>
            <person name="Mondo S."/>
            <person name="Nolan M."/>
            <person name="Ohm R."/>
            <person name="Pangilinan J."/>
            <person name="Park H.-J."/>
            <person name="Ramirez L."/>
            <person name="Alfaro M."/>
            <person name="Sun H."/>
            <person name="Tritt A."/>
            <person name="Yoshinaga Y."/>
            <person name="Zwiers L.-H."/>
            <person name="Turgeon B.G."/>
            <person name="Goodwin S.B."/>
            <person name="Spatafora J.W."/>
            <person name="Crous P.W."/>
            <person name="Grigoriev I.V."/>
        </authorList>
    </citation>
    <scope>NUCLEOTIDE SEQUENCE</scope>
    <source>
        <strain evidence="3">CBS 342.82</strain>
    </source>
</reference>
<reference evidence="3" key="2">
    <citation type="submission" date="2020-04" db="EMBL/GenBank/DDBJ databases">
        <authorList>
            <consortium name="NCBI Genome Project"/>
        </authorList>
    </citation>
    <scope>NUCLEOTIDE SEQUENCE</scope>
    <source>
        <strain evidence="3">CBS 342.82</strain>
    </source>
</reference>
<keyword evidence="2" id="KW-1185">Reference proteome</keyword>
<feature type="compositionally biased region" description="Basic and acidic residues" evidence="1">
    <location>
        <begin position="568"/>
        <end position="577"/>
    </location>
</feature>
<dbReference type="OrthoDB" id="5365701at2759"/>
<feature type="compositionally biased region" description="Basic and acidic residues" evidence="1">
    <location>
        <begin position="225"/>
        <end position="241"/>
    </location>
</feature>
<gene>
    <name evidence="3" type="ORF">K489DRAFT_368707</name>
</gene>
<feature type="compositionally biased region" description="Polar residues" evidence="1">
    <location>
        <begin position="438"/>
        <end position="452"/>
    </location>
</feature>
<feature type="region of interest" description="Disordered" evidence="1">
    <location>
        <begin position="505"/>
        <end position="578"/>
    </location>
</feature>
<feature type="compositionally biased region" description="Polar residues" evidence="1">
    <location>
        <begin position="667"/>
        <end position="682"/>
    </location>
</feature>
<evidence type="ECO:0000313" key="3">
    <source>
        <dbReference type="RefSeq" id="XP_033462607.1"/>
    </source>
</evidence>
<feature type="compositionally biased region" description="Polar residues" evidence="1">
    <location>
        <begin position="111"/>
        <end position="120"/>
    </location>
</feature>
<feature type="compositionally biased region" description="Basic residues" evidence="1">
    <location>
        <begin position="526"/>
        <end position="541"/>
    </location>
</feature>
<dbReference type="Proteomes" id="UP000504637">
    <property type="component" value="Unplaced"/>
</dbReference>
<evidence type="ECO:0000313" key="2">
    <source>
        <dbReference type="Proteomes" id="UP000504637"/>
    </source>
</evidence>
<sequence>MATNLPERRGSFEKADASRKHGVQSNNGTDTDRTTIFLPRKKLPWLEGDAHQPPKSLRMAPPDPPALPTNDSTSASGPTAAPNAYPIGDWVLHMPGSLPTTEPRSQRTPDLRTVPSQPSSRLIRRKSVGLGDAHTLAPYGESPVLTSGLAPKTDATAATKAPLQGPMLYGQPPQVSERSTPFKLISDLLQTELDLPFDEDVSPRATPPGVNDCRASDSVSNVKLTAHDNGKELYDASRESPKQPTPAAREIASSCRMTEPLGQTRNTSQLPTLPTHLLSTSSSSSQATSAGEFQRSVGHGGRPIAANNSSSLNQAVTVHENLIGEALNLAESASKSGQREEVIHVLDKANLALRDASSVQDGMRQPLGRSTQGSSYSDDESLSDDSAGVRVKPSADTLPTTYTKSTKSSMLPMRSVNNGRKSKQSHSGHSSSADESIPHSSPRLNQPPSANSMVRDFAYPKLGKRKASTQSAPLEHQFGEAANYYGDQGQSVASQPGVRKSVAAINKPLPPLPSQFNDESVSDGLKRRHNRRVGRKRHRRASQTSSESLQPRTSGRDKRHARHQPKQTRSDGLREVDPAPINAVPERTTTFPTALPDAGHDSYHKHFFHSSHHHLHSPAPPSKFNDKVFYTTKTVSEAAPGDELDNRYDEHAPTLISEHPVSKLQRYSGSPIAVSTENQSLKNPRRNHISLNEDQGFSLGRSHRRQPIARE</sequence>
<feature type="compositionally biased region" description="Low complexity" evidence="1">
    <location>
        <begin position="267"/>
        <end position="290"/>
    </location>
</feature>
<feature type="compositionally biased region" description="Basic residues" evidence="1">
    <location>
        <begin position="557"/>
        <end position="566"/>
    </location>
</feature>
<proteinExistence type="predicted"/>
<reference evidence="3" key="3">
    <citation type="submission" date="2025-08" db="UniProtKB">
        <authorList>
            <consortium name="RefSeq"/>
        </authorList>
    </citation>
    <scope>IDENTIFICATION</scope>
    <source>
        <strain evidence="3">CBS 342.82</strain>
    </source>
</reference>
<feature type="region of interest" description="Disordered" evidence="1">
    <location>
        <begin position="225"/>
        <end position="308"/>
    </location>
</feature>
<name>A0A6J3MC22_9PEZI</name>
<dbReference type="RefSeq" id="XP_033462607.1">
    <property type="nucleotide sequence ID" value="XM_033602977.1"/>
</dbReference>
<feature type="compositionally biased region" description="Basic and acidic residues" evidence="1">
    <location>
        <begin position="1"/>
        <end position="19"/>
    </location>
</feature>
<dbReference type="AlphaFoldDB" id="A0A6J3MC22"/>
<dbReference type="GeneID" id="54360777"/>
<evidence type="ECO:0000256" key="1">
    <source>
        <dbReference type="SAM" id="MobiDB-lite"/>
    </source>
</evidence>
<feature type="region of interest" description="Disordered" evidence="1">
    <location>
        <begin position="667"/>
        <end position="711"/>
    </location>
</feature>
<protein>
    <submittedName>
        <fullName evidence="3">Uncharacterized protein</fullName>
    </submittedName>
</protein>
<feature type="region of interest" description="Disordered" evidence="1">
    <location>
        <begin position="357"/>
        <end position="453"/>
    </location>
</feature>
<organism evidence="3">
    <name type="scientific">Dissoconium aciculare CBS 342.82</name>
    <dbReference type="NCBI Taxonomy" id="1314786"/>
    <lineage>
        <taxon>Eukaryota</taxon>
        <taxon>Fungi</taxon>
        <taxon>Dikarya</taxon>
        <taxon>Ascomycota</taxon>
        <taxon>Pezizomycotina</taxon>
        <taxon>Dothideomycetes</taxon>
        <taxon>Dothideomycetidae</taxon>
        <taxon>Mycosphaerellales</taxon>
        <taxon>Dissoconiaceae</taxon>
        <taxon>Dissoconium</taxon>
    </lineage>
</organism>
<feature type="compositionally biased region" description="Polar residues" evidence="1">
    <location>
        <begin position="397"/>
        <end position="419"/>
    </location>
</feature>